<organism evidence="1">
    <name type="scientific">Tanacetum cinerariifolium</name>
    <name type="common">Dalmatian daisy</name>
    <name type="synonym">Chrysanthemum cinerariifolium</name>
    <dbReference type="NCBI Taxonomy" id="118510"/>
    <lineage>
        <taxon>Eukaryota</taxon>
        <taxon>Viridiplantae</taxon>
        <taxon>Streptophyta</taxon>
        <taxon>Embryophyta</taxon>
        <taxon>Tracheophyta</taxon>
        <taxon>Spermatophyta</taxon>
        <taxon>Magnoliopsida</taxon>
        <taxon>eudicotyledons</taxon>
        <taxon>Gunneridae</taxon>
        <taxon>Pentapetalae</taxon>
        <taxon>asterids</taxon>
        <taxon>campanulids</taxon>
        <taxon>Asterales</taxon>
        <taxon>Asteraceae</taxon>
        <taxon>Asteroideae</taxon>
        <taxon>Anthemideae</taxon>
        <taxon>Anthemidinae</taxon>
        <taxon>Tanacetum</taxon>
    </lineage>
</organism>
<dbReference type="AlphaFoldDB" id="A0A6L2M9I5"/>
<accession>A0A6L2M9I5</accession>
<dbReference type="EMBL" id="BKCJ010006161">
    <property type="protein sequence ID" value="GEU70676.1"/>
    <property type="molecule type" value="Genomic_DNA"/>
</dbReference>
<gene>
    <name evidence="1" type="ORF">Tci_042654</name>
</gene>
<name>A0A6L2M9I5_TANCI</name>
<comment type="caution">
    <text evidence="1">The sequence shown here is derived from an EMBL/GenBank/DDBJ whole genome shotgun (WGS) entry which is preliminary data.</text>
</comment>
<proteinExistence type="predicted"/>
<evidence type="ECO:0000313" key="1">
    <source>
        <dbReference type="EMBL" id="GEU70676.1"/>
    </source>
</evidence>
<reference evidence="1" key="1">
    <citation type="journal article" date="2019" name="Sci. Rep.">
        <title>Draft genome of Tanacetum cinerariifolium, the natural source of mosquito coil.</title>
        <authorList>
            <person name="Yamashiro T."/>
            <person name="Shiraishi A."/>
            <person name="Satake H."/>
            <person name="Nakayama K."/>
        </authorList>
    </citation>
    <scope>NUCLEOTIDE SEQUENCE</scope>
</reference>
<dbReference type="PANTHER" id="PTHR31286">
    <property type="entry name" value="GLYCINE-RICH CELL WALL STRUCTURAL PROTEIN 1.8-LIKE"/>
    <property type="match status" value="1"/>
</dbReference>
<sequence>MSTLKVQTDIDNDPHNHTLRDMEAKLLRYCYEAEADEEKFLYQQEKIKWLSEGDKNSSYFHKVLKGVNNRSKPLKARIMKGLNEEEINAITNVLPFATKKLLVRDLYDARLNEDLKVNADVEDKIIWKDRNEKSMTFSVSMANTDMNTQNPMYHGGRGIADIKDNNLDLMNIIQALIDARNGNNIKSVTRRLVFAASVYSICQERNGRIFRDVKMSCDDVCIIIVDMVKNKLLGLTVKDSSVVRDIERKWAISCNKISSKKPYASMNDVLEKGPWMVKNKPLFVKKWSSKIGMEKVEHKKIPILVKIINVPLETSCVNGISALASSLRKPMLTDTMTANMCHKGIGNLGYARVLVEMDAAKELIHEIEIQYIDKSNNIKGNKKVQVVYDWKPPVCTHCKVFWHEIRKCMNGGVVTNGDEGIKNAKKVNENVEEYREDMIDYFKEKWEEDGLKERNVDNKANEMNDVLEINNGTTKVMRDNEINGIEGRVLNEDSYGIIVGWDVDETNVQVLHKTNQSVFSVISAAKYEFKMVQRQLIQESPVSEMSTSKVQIDIDKDPHNHTLRDVEAKLVIDFYEAKADEEKFFYQQANIKDLYDARLNGDLKVSDMVRNDQCRWPNEWREKFPMITNLVVLNVDVDVEDKII</sequence>
<dbReference type="PANTHER" id="PTHR31286:SF180">
    <property type="entry name" value="OS10G0362600 PROTEIN"/>
    <property type="match status" value="1"/>
</dbReference>
<dbReference type="InterPro" id="IPR040256">
    <property type="entry name" value="At4g02000-like"/>
</dbReference>
<protein>
    <submittedName>
        <fullName evidence="1">Uncharacterized protein</fullName>
    </submittedName>
</protein>